<dbReference type="InterPro" id="IPR027417">
    <property type="entry name" value="P-loop_NTPase"/>
</dbReference>
<feature type="domain" description="Bacterial type II secretion system protein E" evidence="2">
    <location>
        <begin position="115"/>
        <end position="282"/>
    </location>
</feature>
<sequence>MTFLELLGVMVKRKASDLFITADAPPSLKINGEIKPFSQKPLNEKTAVAIVLSSMNDEQRQEYEREWECSFAVHFPALGRFRVSVYKQRTLPAMVVRCIQRVIPSPEDLDLPPVLKQLVSAKRGLVLLVGSTSTGKSTSLASLIDYRNRTQSGHIITIEDPIEFIHTHKKSIIAQREIGIDTVSFERALQNALRQTPDVILMGEIRSADVMKHALSFAETGHLCLATLHANNANQALDRILSFFPPEQHAKIWMDLSFNLKGVVAQMLLPSLDGKTRRLAVEVMLNTPLVRELIRNGEIYKIKDVMKVAADVGMQTFDQALFKLHQQGLISYETALTHADSENDLRLMIKLADSSASIDDGHTLNAVKADHGAIQQKKPMGKGSGTATGFTFLPDMPVSSAPLIQDRKQYVDQRFDILPENKSSKDSG</sequence>
<evidence type="ECO:0000256" key="1">
    <source>
        <dbReference type="ARBA" id="ARBA00006611"/>
    </source>
</evidence>
<dbReference type="InterPro" id="IPR050921">
    <property type="entry name" value="T4SS_GSP_E_ATPase"/>
</dbReference>
<dbReference type="Proteomes" id="UP000242133">
    <property type="component" value="Unassembled WGS sequence"/>
</dbReference>
<evidence type="ECO:0000313" key="4">
    <source>
        <dbReference type="Proteomes" id="UP000242133"/>
    </source>
</evidence>
<dbReference type="CDD" id="cd01131">
    <property type="entry name" value="PilT"/>
    <property type="match status" value="1"/>
</dbReference>
<name>A0A2P8F362_9GAMM</name>
<dbReference type="Gene3D" id="3.30.450.90">
    <property type="match status" value="1"/>
</dbReference>
<dbReference type="GO" id="GO:0005524">
    <property type="term" value="F:ATP binding"/>
    <property type="evidence" value="ECO:0007669"/>
    <property type="project" value="InterPro"/>
</dbReference>
<dbReference type="InterPro" id="IPR006321">
    <property type="entry name" value="PilT/PilU"/>
</dbReference>
<protein>
    <submittedName>
        <fullName evidence="3">Twitching motility protein PilU</fullName>
    </submittedName>
</protein>
<dbReference type="GO" id="GO:0016887">
    <property type="term" value="F:ATP hydrolysis activity"/>
    <property type="evidence" value="ECO:0007669"/>
    <property type="project" value="InterPro"/>
</dbReference>
<proteinExistence type="inferred from homology"/>
<evidence type="ECO:0000259" key="2">
    <source>
        <dbReference type="Pfam" id="PF00437"/>
    </source>
</evidence>
<dbReference type="SUPFAM" id="SSF52540">
    <property type="entry name" value="P-loop containing nucleoside triphosphate hydrolases"/>
    <property type="match status" value="1"/>
</dbReference>
<dbReference type="Pfam" id="PF00437">
    <property type="entry name" value="T2SSE"/>
    <property type="match status" value="1"/>
</dbReference>
<evidence type="ECO:0000313" key="3">
    <source>
        <dbReference type="EMBL" id="PSL16150.1"/>
    </source>
</evidence>
<dbReference type="PANTHER" id="PTHR30486">
    <property type="entry name" value="TWITCHING MOTILITY PROTEIN PILT"/>
    <property type="match status" value="1"/>
</dbReference>
<dbReference type="AlphaFoldDB" id="A0A2P8F362"/>
<accession>A0A2P8F362</accession>
<organism evidence="3 4">
    <name type="scientific">Marinobacterium halophilum</name>
    <dbReference type="NCBI Taxonomy" id="267374"/>
    <lineage>
        <taxon>Bacteria</taxon>
        <taxon>Pseudomonadati</taxon>
        <taxon>Pseudomonadota</taxon>
        <taxon>Gammaproteobacteria</taxon>
        <taxon>Oceanospirillales</taxon>
        <taxon>Oceanospirillaceae</taxon>
        <taxon>Marinobacterium</taxon>
    </lineage>
</organism>
<dbReference type="InterPro" id="IPR001482">
    <property type="entry name" value="T2SS/T4SS_dom"/>
</dbReference>
<gene>
    <name evidence="3" type="ORF">CLV44_10273</name>
</gene>
<dbReference type="PANTHER" id="PTHR30486:SF12">
    <property type="entry name" value="TYPE IV PILUS ATPASE PILU"/>
    <property type="match status" value="1"/>
</dbReference>
<dbReference type="EMBL" id="PYGI01000002">
    <property type="protein sequence ID" value="PSL16150.1"/>
    <property type="molecule type" value="Genomic_DNA"/>
</dbReference>
<dbReference type="RefSeq" id="WP_106590382.1">
    <property type="nucleotide sequence ID" value="NZ_PYGI01000002.1"/>
</dbReference>
<reference evidence="3 4" key="1">
    <citation type="submission" date="2018-03" db="EMBL/GenBank/DDBJ databases">
        <title>Genomic Encyclopedia of Archaeal and Bacterial Type Strains, Phase II (KMG-II): from individual species to whole genera.</title>
        <authorList>
            <person name="Goeker M."/>
        </authorList>
    </citation>
    <scope>NUCLEOTIDE SEQUENCE [LARGE SCALE GENOMIC DNA]</scope>
    <source>
        <strain evidence="3 4">DSM 17586</strain>
    </source>
</reference>
<dbReference type="NCBIfam" id="TIGR01420">
    <property type="entry name" value="pilT_fam"/>
    <property type="match status" value="1"/>
</dbReference>
<comment type="similarity">
    <text evidence="1">Belongs to the GSP E family.</text>
</comment>
<keyword evidence="4" id="KW-1185">Reference proteome</keyword>
<comment type="caution">
    <text evidence="3">The sequence shown here is derived from an EMBL/GenBank/DDBJ whole genome shotgun (WGS) entry which is preliminary data.</text>
</comment>
<dbReference type="OrthoDB" id="9776961at2"/>
<dbReference type="Gene3D" id="3.40.50.300">
    <property type="entry name" value="P-loop containing nucleotide triphosphate hydrolases"/>
    <property type="match status" value="1"/>
</dbReference>